<protein>
    <submittedName>
        <fullName evidence="2">Uncharacterized protein</fullName>
    </submittedName>
</protein>
<keyword evidence="1" id="KW-0472">Membrane</keyword>
<keyword evidence="3" id="KW-1185">Reference proteome</keyword>
<keyword evidence="1" id="KW-0812">Transmembrane</keyword>
<evidence type="ECO:0000313" key="2">
    <source>
        <dbReference type="EMBL" id="ROQ29938.1"/>
    </source>
</evidence>
<gene>
    <name evidence="2" type="ORF">EDC28_102313</name>
</gene>
<reference evidence="2 3" key="1">
    <citation type="submission" date="2018-11" db="EMBL/GenBank/DDBJ databases">
        <title>Genomic Encyclopedia of Type Strains, Phase IV (KMG-IV): sequencing the most valuable type-strain genomes for metagenomic binning, comparative biology and taxonomic classification.</title>
        <authorList>
            <person name="Goeker M."/>
        </authorList>
    </citation>
    <scope>NUCLEOTIDE SEQUENCE [LARGE SCALE GENOMIC DNA]</scope>
    <source>
        <strain evidence="2 3">DSM 21945</strain>
    </source>
</reference>
<dbReference type="STRING" id="584787.GCA_001247655_03258"/>
<dbReference type="RefSeq" id="WP_123420788.1">
    <property type="nucleotide sequence ID" value="NZ_RJUL01000002.1"/>
</dbReference>
<feature type="transmembrane region" description="Helical" evidence="1">
    <location>
        <begin position="6"/>
        <end position="25"/>
    </location>
</feature>
<dbReference type="EMBL" id="RJUL01000002">
    <property type="protein sequence ID" value="ROQ29938.1"/>
    <property type="molecule type" value="Genomic_DNA"/>
</dbReference>
<name>A0A3N1PPM1_9GAMM</name>
<dbReference type="Proteomes" id="UP000268033">
    <property type="component" value="Unassembled WGS sequence"/>
</dbReference>
<evidence type="ECO:0000256" key="1">
    <source>
        <dbReference type="SAM" id="Phobius"/>
    </source>
</evidence>
<proteinExistence type="predicted"/>
<evidence type="ECO:0000313" key="3">
    <source>
        <dbReference type="Proteomes" id="UP000268033"/>
    </source>
</evidence>
<dbReference type="AlphaFoldDB" id="A0A3N1PPM1"/>
<keyword evidence="1" id="KW-1133">Transmembrane helix</keyword>
<comment type="caution">
    <text evidence="2">The sequence shown here is derived from an EMBL/GenBank/DDBJ whole genome shotgun (WGS) entry which is preliminary data.</text>
</comment>
<organism evidence="2 3">
    <name type="scientific">Gallaecimonas pentaromativorans</name>
    <dbReference type="NCBI Taxonomy" id="584787"/>
    <lineage>
        <taxon>Bacteria</taxon>
        <taxon>Pseudomonadati</taxon>
        <taxon>Pseudomonadota</taxon>
        <taxon>Gammaproteobacteria</taxon>
        <taxon>Enterobacterales</taxon>
        <taxon>Gallaecimonadaceae</taxon>
        <taxon>Gallaecimonas</taxon>
    </lineage>
</organism>
<sequence>MKRIGWMGGSIAVAVVAAYYLVLYVSPSIDIQNQAGEDIASAIVTLPSSRLDFGDIKAGDKNGIFYSLQQDPGHYQYQLTLAGGKVVKGQCGTVSDGEFGKRVHLVLNPDLTVQCRF</sequence>
<accession>A0A3N1PPM1</accession>